<dbReference type="SUPFAM" id="SSF48576">
    <property type="entry name" value="Terpenoid synthases"/>
    <property type="match status" value="2"/>
</dbReference>
<name>A0ABQ8HEH6_9ROSI</name>
<feature type="domain" description="Terpene synthase N-terminal" evidence="5">
    <location>
        <begin position="81"/>
        <end position="249"/>
    </location>
</feature>
<comment type="similarity">
    <text evidence="4">Belongs to the terpene synthase family. Tpsa subfamily.</text>
</comment>
<dbReference type="PANTHER" id="PTHR31225">
    <property type="entry name" value="OS04G0344100 PROTEIN-RELATED"/>
    <property type="match status" value="1"/>
</dbReference>
<comment type="caution">
    <text evidence="7">The sequence shown here is derived from an EMBL/GenBank/DDBJ whole genome shotgun (WGS) entry which is preliminary data.</text>
</comment>
<evidence type="ECO:0000259" key="5">
    <source>
        <dbReference type="Pfam" id="PF01397"/>
    </source>
</evidence>
<evidence type="ECO:0000256" key="3">
    <source>
        <dbReference type="ARBA" id="ARBA00023239"/>
    </source>
</evidence>
<dbReference type="Proteomes" id="UP000827721">
    <property type="component" value="Unassembled WGS sequence"/>
</dbReference>
<keyword evidence="8" id="KW-1185">Reference proteome</keyword>
<dbReference type="InterPro" id="IPR044814">
    <property type="entry name" value="Terpene_cyclase_plant_C1"/>
</dbReference>
<sequence length="787" mass="89769">MAQQVFLISNSLPCLSLTKSKFSSKLLWSNRVPSSLTSKAVNVNGGRVQACLAGKTSQEISRPLANFPSNIWKDSDAFFASAASRSFEFDQKYGSQIKELEEKVKEMLVAPTDDLVEKVSFINLLCRLGVSYLYEDEIDQQLIHILALQPDLRDTMDYDLYTVSLLFRVFRQYGYKISSGVFDKFKEDGRFKETLTSDARGMLSLYEATHLRVHGEDILEEALAFSKAHLKSLAEKSSPHMAKQILKALDLPMHKDIPRLETLHFISIYGEEESRNETLLLFAKLDFNRVQLLHQQEIAHCTRINMIKMKDMVRAYHLEAEWLNKKYDPTFDEYWSNALKSAGCFSFTAVTFAGMGDIAGPNAFEWLQSRPKTIKGAYTVGRLIDDIKTHEEFDRIYGSQIKELEEKVTEMLIAPTNDVVDKVSFINSICRLGVSYLFEDEIDQQLNHILAAQPNLINEMDYDLHTVSLLFRVFRQHGYKISCDVFNKFKEDDGRFKETLTSDAKGMLSLYEATHLRLHGEDILEEALAFSKAHLKSLAEKSSPHMAKQILKALDLPMHKDIPRLDAIHYLSIYGEDESSNETLLLFAKLDFNRVQLLHQQEITQVTRWDTNTLDGLPDYMKILYNVLFNLFEEIGNDLTEEERSYRLPCAIETLKEMVRSYQIQAEWFNQGYVPTFDEYMGNALVATGSTAISASIIVGMGESAGSNAFEWIRTHPKILKATYIVIRLLNDIKSNEPTAVPMEVLLPIATNGARVAQVAYKENDGYTDPKYLKNCIAQLFIEPMPI</sequence>
<accession>A0ABQ8HEH6</accession>
<reference evidence="7 8" key="1">
    <citation type="submission" date="2021-02" db="EMBL/GenBank/DDBJ databases">
        <title>Plant Genome Project.</title>
        <authorList>
            <person name="Zhang R.-G."/>
        </authorList>
    </citation>
    <scope>NUCLEOTIDE SEQUENCE [LARGE SCALE GENOMIC DNA]</scope>
    <source>
        <tissue evidence="7">Leaves</tissue>
    </source>
</reference>
<evidence type="ECO:0000313" key="7">
    <source>
        <dbReference type="EMBL" id="KAH7557008.1"/>
    </source>
</evidence>
<dbReference type="InterPro" id="IPR005630">
    <property type="entry name" value="Terpene_synthase_metal-bd"/>
</dbReference>
<dbReference type="PANTHER" id="PTHR31225:SF93">
    <property type="entry name" value="ALPHA-HUMULENE_(-)-(E)-BETA-CARYOPHYLLENE SYNTHASE"/>
    <property type="match status" value="1"/>
</dbReference>
<feature type="domain" description="Terpene synthase metal-binding" evidence="6">
    <location>
        <begin position="306"/>
        <end position="392"/>
    </location>
</feature>
<dbReference type="InterPro" id="IPR008949">
    <property type="entry name" value="Isoprenoid_synthase_dom_sf"/>
</dbReference>
<dbReference type="SUPFAM" id="SSF48239">
    <property type="entry name" value="Terpenoid cyclases/Protein prenyltransferases"/>
    <property type="match status" value="2"/>
</dbReference>
<feature type="domain" description="Terpene synthase metal-binding" evidence="6">
    <location>
        <begin position="605"/>
        <end position="737"/>
    </location>
</feature>
<keyword evidence="2" id="KW-0460">Magnesium</keyword>
<dbReference type="InterPro" id="IPR001906">
    <property type="entry name" value="Terpene_synth_N"/>
</dbReference>
<dbReference type="InterPro" id="IPR036965">
    <property type="entry name" value="Terpene_synth_N_sf"/>
</dbReference>
<dbReference type="SFLD" id="SFLDG01014">
    <property type="entry name" value="Terpene_Cyclase_Like_1_N-term"/>
    <property type="match status" value="2"/>
</dbReference>
<dbReference type="Gene3D" id="1.10.600.10">
    <property type="entry name" value="Farnesyl Diphosphate Synthase"/>
    <property type="match status" value="3"/>
</dbReference>
<gene>
    <name evidence="7" type="ORF">JRO89_XS11G0027600</name>
</gene>
<dbReference type="EMBL" id="JAFEMO010000011">
    <property type="protein sequence ID" value="KAH7557008.1"/>
    <property type="molecule type" value="Genomic_DNA"/>
</dbReference>
<dbReference type="Pfam" id="PF01397">
    <property type="entry name" value="Terpene_synth"/>
    <property type="match status" value="2"/>
</dbReference>
<feature type="domain" description="Terpene synthase N-terminal" evidence="5">
    <location>
        <begin position="396"/>
        <end position="554"/>
    </location>
</feature>
<protein>
    <submittedName>
        <fullName evidence="7">Uncharacterized protein</fullName>
    </submittedName>
</protein>
<organism evidence="7 8">
    <name type="scientific">Xanthoceras sorbifolium</name>
    <dbReference type="NCBI Taxonomy" id="99658"/>
    <lineage>
        <taxon>Eukaryota</taxon>
        <taxon>Viridiplantae</taxon>
        <taxon>Streptophyta</taxon>
        <taxon>Embryophyta</taxon>
        <taxon>Tracheophyta</taxon>
        <taxon>Spermatophyta</taxon>
        <taxon>Magnoliopsida</taxon>
        <taxon>eudicotyledons</taxon>
        <taxon>Gunneridae</taxon>
        <taxon>Pentapetalae</taxon>
        <taxon>rosids</taxon>
        <taxon>malvids</taxon>
        <taxon>Sapindales</taxon>
        <taxon>Sapindaceae</taxon>
        <taxon>Xanthoceroideae</taxon>
        <taxon>Xanthoceras</taxon>
    </lineage>
</organism>
<evidence type="ECO:0000256" key="1">
    <source>
        <dbReference type="ARBA" id="ARBA00022723"/>
    </source>
</evidence>
<proteinExistence type="inferred from homology"/>
<dbReference type="InterPro" id="IPR008930">
    <property type="entry name" value="Terpenoid_cyclase/PrenylTrfase"/>
</dbReference>
<dbReference type="InterPro" id="IPR050148">
    <property type="entry name" value="Terpene_synthase-like"/>
</dbReference>
<evidence type="ECO:0000259" key="6">
    <source>
        <dbReference type="Pfam" id="PF03936"/>
    </source>
</evidence>
<evidence type="ECO:0000313" key="8">
    <source>
        <dbReference type="Proteomes" id="UP000827721"/>
    </source>
</evidence>
<evidence type="ECO:0000256" key="4">
    <source>
        <dbReference type="ARBA" id="ARBA00038405"/>
    </source>
</evidence>
<dbReference type="Pfam" id="PF03936">
    <property type="entry name" value="Terpene_synth_C"/>
    <property type="match status" value="2"/>
</dbReference>
<keyword evidence="1" id="KW-0479">Metal-binding</keyword>
<keyword evidence="3" id="KW-0456">Lyase</keyword>
<dbReference type="Gene3D" id="1.50.10.130">
    <property type="entry name" value="Terpene synthase, N-terminal domain"/>
    <property type="match status" value="2"/>
</dbReference>
<evidence type="ECO:0000256" key="2">
    <source>
        <dbReference type="ARBA" id="ARBA00022842"/>
    </source>
</evidence>
<dbReference type="CDD" id="cd00684">
    <property type="entry name" value="Terpene_cyclase_plant_C1"/>
    <property type="match status" value="1"/>
</dbReference>